<evidence type="ECO:0000313" key="1">
    <source>
        <dbReference type="EMBL" id="KAK7523807.1"/>
    </source>
</evidence>
<organism evidence="1 2">
    <name type="scientific">Phyllosticta citriasiana</name>
    <dbReference type="NCBI Taxonomy" id="595635"/>
    <lineage>
        <taxon>Eukaryota</taxon>
        <taxon>Fungi</taxon>
        <taxon>Dikarya</taxon>
        <taxon>Ascomycota</taxon>
        <taxon>Pezizomycotina</taxon>
        <taxon>Dothideomycetes</taxon>
        <taxon>Dothideomycetes incertae sedis</taxon>
        <taxon>Botryosphaeriales</taxon>
        <taxon>Phyllostictaceae</taxon>
        <taxon>Phyllosticta</taxon>
    </lineage>
</organism>
<dbReference type="EMBL" id="JBBPHU010000001">
    <property type="protein sequence ID" value="KAK7523807.1"/>
    <property type="molecule type" value="Genomic_DNA"/>
</dbReference>
<gene>
    <name evidence="1" type="ORF">IWZ03DRAFT_11274</name>
</gene>
<dbReference type="Proteomes" id="UP001363622">
    <property type="component" value="Unassembled WGS sequence"/>
</dbReference>
<reference evidence="1 2" key="1">
    <citation type="submission" date="2024-04" db="EMBL/GenBank/DDBJ databases">
        <title>Phyllosticta paracitricarpa is synonymous to the EU quarantine fungus P. citricarpa based on phylogenomic analyses.</title>
        <authorList>
            <consortium name="Lawrence Berkeley National Laboratory"/>
            <person name="Van Ingen-Buijs V.A."/>
            <person name="Van Westerhoven A.C."/>
            <person name="Haridas S."/>
            <person name="Skiadas P."/>
            <person name="Martin F."/>
            <person name="Groenewald J.Z."/>
            <person name="Crous P.W."/>
            <person name="Seidl M.F."/>
        </authorList>
    </citation>
    <scope>NUCLEOTIDE SEQUENCE [LARGE SCALE GENOMIC DNA]</scope>
    <source>
        <strain evidence="1 2">CBS 123371</strain>
    </source>
</reference>
<proteinExistence type="predicted"/>
<accession>A0ABR1KY76</accession>
<protein>
    <submittedName>
        <fullName evidence="1">Uncharacterized protein</fullName>
    </submittedName>
</protein>
<evidence type="ECO:0000313" key="2">
    <source>
        <dbReference type="Proteomes" id="UP001363622"/>
    </source>
</evidence>
<keyword evidence="2" id="KW-1185">Reference proteome</keyword>
<name>A0ABR1KY76_9PEZI</name>
<sequence>MSSVAALRRNRSPIILHHPHTTSTSWPTIRDRLFLLHPLCPISPLAPSRPVEITAKRQDSQLNDSTICNRNLLVVWCNISLSCHLANPPVSAVPFPPVITGSIRRMRHVCILFGRRAAFQLEKFLAFHVRSICGAFPNPKWCKRGKRRVLLSAPSPSLNTKYMHTNGILRQALCPNAFVNPLRSPHPPPLLPALRQSNQ</sequence>
<comment type="caution">
    <text evidence="1">The sequence shown here is derived from an EMBL/GenBank/DDBJ whole genome shotgun (WGS) entry which is preliminary data.</text>
</comment>